<feature type="compositionally biased region" description="Polar residues" evidence="1">
    <location>
        <begin position="1193"/>
        <end position="1209"/>
    </location>
</feature>
<feature type="region of interest" description="Disordered" evidence="1">
    <location>
        <begin position="505"/>
        <end position="1109"/>
    </location>
</feature>
<feature type="region of interest" description="Disordered" evidence="1">
    <location>
        <begin position="1258"/>
        <end position="1288"/>
    </location>
</feature>
<dbReference type="Gene3D" id="2.40.50.140">
    <property type="entry name" value="Nucleic acid-binding proteins"/>
    <property type="match status" value="1"/>
</dbReference>
<dbReference type="GO" id="GO:0000781">
    <property type="term" value="C:chromosome, telomeric region"/>
    <property type="evidence" value="ECO:0007669"/>
    <property type="project" value="InterPro"/>
</dbReference>
<feature type="region of interest" description="Disordered" evidence="1">
    <location>
        <begin position="1323"/>
        <end position="1365"/>
    </location>
</feature>
<reference evidence="3" key="1">
    <citation type="journal article" date="2021" name="Nat. Commun.">
        <title>Genetic determinants of endophytism in the Arabidopsis root mycobiome.</title>
        <authorList>
            <person name="Mesny F."/>
            <person name="Miyauchi S."/>
            <person name="Thiergart T."/>
            <person name="Pickel B."/>
            <person name="Atanasova L."/>
            <person name="Karlsson M."/>
            <person name="Huettel B."/>
            <person name="Barry K.W."/>
            <person name="Haridas S."/>
            <person name="Chen C."/>
            <person name="Bauer D."/>
            <person name="Andreopoulos W."/>
            <person name="Pangilinan J."/>
            <person name="LaButti K."/>
            <person name="Riley R."/>
            <person name="Lipzen A."/>
            <person name="Clum A."/>
            <person name="Drula E."/>
            <person name="Henrissat B."/>
            <person name="Kohler A."/>
            <person name="Grigoriev I.V."/>
            <person name="Martin F.M."/>
            <person name="Hacquard S."/>
        </authorList>
    </citation>
    <scope>NUCLEOTIDE SEQUENCE</scope>
    <source>
        <strain evidence="3">MPI-CAGE-CH-0230</strain>
    </source>
</reference>
<feature type="region of interest" description="Disordered" evidence="1">
    <location>
        <begin position="226"/>
        <end position="298"/>
    </location>
</feature>
<feature type="compositionally biased region" description="Polar residues" evidence="1">
    <location>
        <begin position="280"/>
        <end position="298"/>
    </location>
</feature>
<feature type="compositionally biased region" description="Acidic residues" evidence="1">
    <location>
        <begin position="660"/>
        <end position="676"/>
    </location>
</feature>
<feature type="compositionally biased region" description="Low complexity" evidence="1">
    <location>
        <begin position="552"/>
        <end position="566"/>
    </location>
</feature>
<feature type="compositionally biased region" description="Polar residues" evidence="1">
    <location>
        <begin position="1155"/>
        <end position="1184"/>
    </location>
</feature>
<feature type="compositionally biased region" description="Low complexity" evidence="1">
    <location>
        <begin position="1378"/>
        <end position="1389"/>
    </location>
</feature>
<feature type="compositionally biased region" description="Low complexity" evidence="1">
    <location>
        <begin position="1341"/>
        <end position="1354"/>
    </location>
</feature>
<dbReference type="Proteomes" id="UP000756346">
    <property type="component" value="Unassembled WGS sequence"/>
</dbReference>
<feature type="compositionally biased region" description="Acidic residues" evidence="1">
    <location>
        <begin position="598"/>
        <end position="629"/>
    </location>
</feature>
<evidence type="ECO:0000313" key="3">
    <source>
        <dbReference type="EMBL" id="KAH7033205.1"/>
    </source>
</evidence>
<dbReference type="CDD" id="cd04497">
    <property type="entry name" value="hPOT1_OB1_like"/>
    <property type="match status" value="1"/>
</dbReference>
<dbReference type="RefSeq" id="XP_046014037.1">
    <property type="nucleotide sequence ID" value="XM_046147799.1"/>
</dbReference>
<gene>
    <name evidence="3" type="ORF">B0I36DRAFT_106093</name>
</gene>
<sequence>MDLADGQDVASILSTALPAPIASLSPDLPAKTSTKGIATIIWPYSAFKGTFAFILAEPDFRLRLKKGQVRVNFTGSAAAAVGSCGLESQDEVSLVLDGAEWSQAVAQRRQSVSGADIDWQLTFSERVALQVRLAATGEIKFISAKDVPTSSKPELASEALATAQIDSTPAQVPDAPVPIVSPQPYQTPAKPARVSTLGENEFESPAFIKRARASYGSLFEDGYDIFEDDGGAKNRGRKRARFGRSSTSWRYTSQSPSPEPEEPASPVEKASLAKMVAAADSTQESQMAKPTTSPFHETAEQIQANRGEDDILHATSAADETIIEPQAPAFQLGAHRRGSRSQSPAHAHGSSLGDAHMHETGTETFSAQAVGHVPGEAMGYSATRAQDSGVGNDEVAIPGWSAMPMNYGTEPDQHLHVDAIHADMIASGIPHNLGVPLHDITHAAGPIFQEDGHFHVTGEIPLDHTLHTGNLMPQPFGRAESLHDHHESDYPPLEPEIPAIRGDESAIKMPPSQGTFISSGFTTHSPLLDQAAPNGALLSHHGERHGSEDAFQSQPGSSPGSTSDQPVVLDDESEEEEDIHDKRDVASRALQAAGSNIIDEDAEVDDEVDAEYSEDEEELIDDPDDEGGDYDTRIEPADDEDDSHDEDLQIHEPEPAFDAPDSEEDSSVEEEYDENMQDLVHRDEEEEDEEEGEEDQDALAPQVEDEEGYDEEDEEEEQSEIYEDDEDADDDGVDEEQYSEEEEEEEEGEEEEEEEDDEMEEPLPPPPPSRFSRPQAASQPVVIDLLSSSEDEAEGEDVPVPVQEQNRSATKHDNESVDEEIASGEDLADEDEDEEEEEEEMDSEDEEEQEEDGEEEGEDDNSSVAGSADEEDQAWESDYEHEGRAGRDEKTPSIAPVPPEPSKVQIAESKTSLSAAGQVGLTDEQPQLATTNNLKERLRLDSDASETKQPEVAMPVESAQNDDNIETDFTAGDVDMPDVEAERDVATHEARAPEASATQSTKEDISDQAPTHKPQSPSSMAGDIVADTDVQFGEAPTEDDRLPRSSSPRLSPEQAAFHDAEHEEQNRSALSQSQQDESLDAGPDDALDVRVEHSQEVESGAVARQLPTPMDTQIAQETIHLEEKFTLNVMASQSPPSQPEVMSLEQQGLSITTESTVEAANSATQTRHPQASLKADTTTTSPRQASMDAIEPTQITISSPQATDSSHLVSSVEDLASSTLPAPVSAQPALPGPLFTDLDDELQASLLEEYSQELDFAMKSPSGSAAQEATPPARVFTPPRLPQMMDESPDVDAGARLVRTANRAQSEFTRPDISPRAQRLLARGRHAQRTPSPKPPSTKLQSSPTQPSATSQNSRSPKIPIDSSPEIEDRSVLLARASAPKQAASSASSVKDDSLKLEDDSESMATIKLHLARHLRDELRDCYILEGLRYHLNQVANVIAVVMMSPAEPQRTKAREYAMSFTITDHSIGPNTVMEVQFYRPHKESLPVVKPGDVVLLRRFKVLSLTNKGFGLRTQPDGSSWAVFDREGEPPQVKGPPVEYDAKESVYVDYLREWHGLLDEKARARLERANKRIIEASGKKR</sequence>
<dbReference type="InterPro" id="IPR012340">
    <property type="entry name" value="NA-bd_OB-fold"/>
</dbReference>
<dbReference type="SUPFAM" id="SSF50249">
    <property type="entry name" value="Nucleic acid-binding proteins"/>
    <property type="match status" value="1"/>
</dbReference>
<feature type="compositionally biased region" description="Acidic residues" evidence="1">
    <location>
        <begin position="684"/>
        <end position="761"/>
    </location>
</feature>
<evidence type="ECO:0000259" key="2">
    <source>
        <dbReference type="SMART" id="SM00976"/>
    </source>
</evidence>
<dbReference type="InterPro" id="IPR011564">
    <property type="entry name" value="Telomer_end-bd_POT1/Cdc13"/>
</dbReference>
<dbReference type="Pfam" id="PF02765">
    <property type="entry name" value="POT1"/>
    <property type="match status" value="1"/>
</dbReference>
<dbReference type="SMART" id="SM00976">
    <property type="entry name" value="Telo_bind"/>
    <property type="match status" value="1"/>
</dbReference>
<feature type="region of interest" description="Disordered" evidence="1">
    <location>
        <begin position="1378"/>
        <end position="1397"/>
    </location>
</feature>
<feature type="compositionally biased region" description="Basic and acidic residues" evidence="1">
    <location>
        <begin position="934"/>
        <end position="949"/>
    </location>
</feature>
<feature type="compositionally biased region" description="Basic and acidic residues" evidence="1">
    <location>
        <begin position="980"/>
        <end position="992"/>
    </location>
</feature>
<name>A0A9P9BRV2_9PEZI</name>
<feature type="compositionally biased region" description="Acidic residues" evidence="1">
    <location>
        <begin position="868"/>
        <end position="877"/>
    </location>
</feature>
<feature type="compositionally biased region" description="Basic and acidic residues" evidence="1">
    <location>
        <begin position="1056"/>
        <end position="1066"/>
    </location>
</feature>
<dbReference type="OrthoDB" id="5363079at2759"/>
<feature type="region of interest" description="Disordered" evidence="1">
    <location>
        <begin position="1155"/>
        <end position="1211"/>
    </location>
</feature>
<feature type="compositionally biased region" description="Basic and acidic residues" evidence="1">
    <location>
        <begin position="1087"/>
        <end position="1096"/>
    </location>
</feature>
<proteinExistence type="predicted"/>
<dbReference type="GO" id="GO:0000723">
    <property type="term" value="P:telomere maintenance"/>
    <property type="evidence" value="ECO:0007669"/>
    <property type="project" value="InterPro"/>
</dbReference>
<keyword evidence="4" id="KW-1185">Reference proteome</keyword>
<feature type="region of interest" description="Disordered" evidence="1">
    <location>
        <begin position="333"/>
        <end position="357"/>
    </location>
</feature>
<feature type="compositionally biased region" description="Polar residues" evidence="1">
    <location>
        <begin position="924"/>
        <end position="933"/>
    </location>
</feature>
<feature type="compositionally biased region" description="Acidic residues" evidence="1">
    <location>
        <begin position="569"/>
        <end position="578"/>
    </location>
</feature>
<protein>
    <recommendedName>
        <fullName evidence="2">Telomeric single stranded DNA binding POT1/Cdc13 domain-containing protein</fullName>
    </recommendedName>
</protein>
<feature type="compositionally biased region" description="Acidic residues" evidence="1">
    <location>
        <begin position="1077"/>
        <end position="1086"/>
    </location>
</feature>
<organism evidence="3 4">
    <name type="scientific">Microdochium trichocladiopsis</name>
    <dbReference type="NCBI Taxonomy" id="1682393"/>
    <lineage>
        <taxon>Eukaryota</taxon>
        <taxon>Fungi</taxon>
        <taxon>Dikarya</taxon>
        <taxon>Ascomycota</taxon>
        <taxon>Pezizomycotina</taxon>
        <taxon>Sordariomycetes</taxon>
        <taxon>Xylariomycetidae</taxon>
        <taxon>Xylariales</taxon>
        <taxon>Microdochiaceae</taxon>
        <taxon>Microdochium</taxon>
    </lineage>
</organism>
<dbReference type="EMBL" id="JAGTJQ010000004">
    <property type="protein sequence ID" value="KAH7033205.1"/>
    <property type="molecule type" value="Genomic_DNA"/>
</dbReference>
<dbReference type="GeneID" id="70177345"/>
<feature type="compositionally biased region" description="Acidic residues" evidence="1">
    <location>
        <begin position="816"/>
        <end position="861"/>
    </location>
</feature>
<feature type="compositionally biased region" description="Polar residues" evidence="1">
    <location>
        <begin position="512"/>
        <end position="525"/>
    </location>
</feature>
<feature type="domain" description="Telomeric single stranded DNA binding POT1/Cdc13" evidence="2">
    <location>
        <begin position="1422"/>
        <end position="1556"/>
    </location>
</feature>
<feature type="compositionally biased region" description="Basic and acidic residues" evidence="1">
    <location>
        <begin position="878"/>
        <end position="891"/>
    </location>
</feature>
<evidence type="ECO:0000313" key="4">
    <source>
        <dbReference type="Proteomes" id="UP000756346"/>
    </source>
</evidence>
<comment type="caution">
    <text evidence="3">The sequence shown here is derived from an EMBL/GenBank/DDBJ whole genome shotgun (WGS) entry which is preliminary data.</text>
</comment>
<dbReference type="GO" id="GO:0003677">
    <property type="term" value="F:DNA binding"/>
    <property type="evidence" value="ECO:0007669"/>
    <property type="project" value="InterPro"/>
</dbReference>
<feature type="compositionally biased region" description="Polar residues" evidence="1">
    <location>
        <begin position="1067"/>
        <end position="1076"/>
    </location>
</feature>
<evidence type="ECO:0000256" key="1">
    <source>
        <dbReference type="SAM" id="MobiDB-lite"/>
    </source>
</evidence>
<accession>A0A9P9BRV2</accession>